<keyword evidence="4" id="KW-1185">Reference proteome</keyword>
<dbReference type="Proteomes" id="UP000008871">
    <property type="component" value="Chromosome"/>
</dbReference>
<dbReference type="NCBIfam" id="TIGR01617">
    <property type="entry name" value="arsC_related"/>
    <property type="match status" value="1"/>
</dbReference>
<dbReference type="KEGG" id="abo:ABO_1139"/>
<sequence>MLLEQGLNMELTIFGIKNCDTMKKAMTWLDNNGISYHFHDYKKEGVPEQRLRQWLEALSWEIVINKRGTTWRKLDTATKESMTTEKAITVAMDNPSIIKRPILQSDTIITAGFNADEWTDILK</sequence>
<dbReference type="PANTHER" id="PTHR30041">
    <property type="entry name" value="ARSENATE REDUCTASE"/>
    <property type="match status" value="1"/>
</dbReference>
<dbReference type="Gene3D" id="3.40.30.10">
    <property type="entry name" value="Glutaredoxin"/>
    <property type="match status" value="1"/>
</dbReference>
<dbReference type="InterPro" id="IPR036249">
    <property type="entry name" value="Thioredoxin-like_sf"/>
</dbReference>
<evidence type="ECO:0000256" key="2">
    <source>
        <dbReference type="PROSITE-ProRule" id="PRU01282"/>
    </source>
</evidence>
<dbReference type="PROSITE" id="PS51353">
    <property type="entry name" value="ARSC"/>
    <property type="match status" value="1"/>
</dbReference>
<dbReference type="Pfam" id="PF03960">
    <property type="entry name" value="ArsC"/>
    <property type="match status" value="1"/>
</dbReference>
<evidence type="ECO:0000313" key="3">
    <source>
        <dbReference type="EMBL" id="CAL16587.1"/>
    </source>
</evidence>
<evidence type="ECO:0000313" key="4">
    <source>
        <dbReference type="Proteomes" id="UP000008871"/>
    </source>
</evidence>
<dbReference type="EMBL" id="AM286690">
    <property type="protein sequence ID" value="CAL16587.1"/>
    <property type="molecule type" value="Genomic_DNA"/>
</dbReference>
<accession>Q0VQG1</accession>
<dbReference type="InterPro" id="IPR006504">
    <property type="entry name" value="Tscrpt_reg_Spx/MgsR"/>
</dbReference>
<organism evidence="3 4">
    <name type="scientific">Alcanivorax borkumensis (strain ATCC 700651 / DSM 11573 / NCIMB 13689 / SK2)</name>
    <dbReference type="NCBI Taxonomy" id="393595"/>
    <lineage>
        <taxon>Bacteria</taxon>
        <taxon>Pseudomonadati</taxon>
        <taxon>Pseudomonadota</taxon>
        <taxon>Gammaproteobacteria</taxon>
        <taxon>Oceanospirillales</taxon>
        <taxon>Alcanivoracaceae</taxon>
        <taxon>Alcanivorax</taxon>
    </lineage>
</organism>
<dbReference type="AlphaFoldDB" id="Q0VQG1"/>
<dbReference type="eggNOG" id="COG1393">
    <property type="taxonomic scope" value="Bacteria"/>
</dbReference>
<dbReference type="STRING" id="393595.ABO_1139"/>
<gene>
    <name evidence="3" type="ordered locus">ABO_1139</name>
</gene>
<dbReference type="InterPro" id="IPR006660">
    <property type="entry name" value="Arsenate_reductase-like"/>
</dbReference>
<comment type="similarity">
    <text evidence="1 2">Belongs to the ArsC family.</text>
</comment>
<name>Q0VQG1_ALCBS</name>
<dbReference type="SUPFAM" id="SSF52833">
    <property type="entry name" value="Thioredoxin-like"/>
    <property type="match status" value="1"/>
</dbReference>
<dbReference type="PANTHER" id="PTHR30041:SF8">
    <property type="entry name" value="PROTEIN YFFB"/>
    <property type="match status" value="1"/>
</dbReference>
<reference evidence="3 4" key="1">
    <citation type="journal article" date="2006" name="Nat. Biotechnol.">
        <title>Genome sequence of the ubiquitous hydrocarbon-degrading marine bacterium Alcanivorax borkumensis.</title>
        <authorList>
            <person name="Schneiker S."/>
            <person name="Martins dos Santos V.A.P."/>
            <person name="Bartels D."/>
            <person name="Bekel T."/>
            <person name="Brecht M."/>
            <person name="Buhrmester J."/>
            <person name="Chernikova T.N."/>
            <person name="Denaro R."/>
            <person name="Ferrer M."/>
            <person name="Gertler C."/>
            <person name="Goesmann A."/>
            <person name="Golyshina O.V."/>
            <person name="Kaminski F."/>
            <person name="Khachane A.N."/>
            <person name="Lang S."/>
            <person name="Linke B."/>
            <person name="McHardy A.C."/>
            <person name="Meyer F."/>
            <person name="Nechitaylo T."/>
            <person name="Puehler A."/>
            <person name="Regenhardt D."/>
            <person name="Rupp O."/>
            <person name="Sabirova J.S."/>
            <person name="Selbitschka W."/>
            <person name="Yakimov M.M."/>
            <person name="Timmis K.N."/>
            <person name="Vorhoelter F.-J."/>
            <person name="Weidner S."/>
            <person name="Kaiser O."/>
            <person name="Golyshin P.N."/>
        </authorList>
    </citation>
    <scope>NUCLEOTIDE SEQUENCE [LARGE SCALE GENOMIC DNA]</scope>
    <source>
        <strain evidence="4">ATCC 700651 / DSM 11573 / NCIMB 13689 / SK2</strain>
    </source>
</reference>
<evidence type="ECO:0000256" key="1">
    <source>
        <dbReference type="ARBA" id="ARBA00007198"/>
    </source>
</evidence>
<dbReference type="HOGENOM" id="CLU_116644_2_1_6"/>
<dbReference type="CDD" id="cd03035">
    <property type="entry name" value="ArsC_Yffb"/>
    <property type="match status" value="1"/>
</dbReference>
<protein>
    <submittedName>
        <fullName evidence="3">ArsC related protein</fullName>
    </submittedName>
</protein>
<proteinExistence type="inferred from homology"/>